<dbReference type="Pfam" id="PF00076">
    <property type="entry name" value="RRM_1"/>
    <property type="match status" value="2"/>
</dbReference>
<dbReference type="Proteomes" id="UP001182556">
    <property type="component" value="Unassembled WGS sequence"/>
</dbReference>
<evidence type="ECO:0000256" key="2">
    <source>
        <dbReference type="ARBA" id="ARBA00022737"/>
    </source>
</evidence>
<dbReference type="Pfam" id="PF15519">
    <property type="entry name" value="RBM39linker"/>
    <property type="match status" value="1"/>
</dbReference>
<dbReference type="SUPFAM" id="SSF54928">
    <property type="entry name" value="RNA-binding domain, RBD"/>
    <property type="match status" value="2"/>
</dbReference>
<keyword evidence="3 4" id="KW-0694">RNA-binding</keyword>
<keyword evidence="2" id="KW-0677">Repeat</keyword>
<feature type="domain" description="RRM" evidence="6">
    <location>
        <begin position="241"/>
        <end position="318"/>
    </location>
</feature>
<dbReference type="InterPro" id="IPR006509">
    <property type="entry name" value="RBM39_SF"/>
</dbReference>
<dbReference type="InterPro" id="IPR000504">
    <property type="entry name" value="RRM_dom"/>
</dbReference>
<evidence type="ECO:0000259" key="6">
    <source>
        <dbReference type="PROSITE" id="PS50102"/>
    </source>
</evidence>
<keyword evidence="1" id="KW-0597">Phosphoprotein</keyword>
<dbReference type="InterPro" id="IPR029123">
    <property type="entry name" value="RBM39_linker"/>
</dbReference>
<accession>A0AAD9FVV6</accession>
<feature type="region of interest" description="Disordered" evidence="5">
    <location>
        <begin position="1"/>
        <end position="86"/>
    </location>
</feature>
<evidence type="ECO:0000256" key="3">
    <source>
        <dbReference type="ARBA" id="ARBA00022884"/>
    </source>
</evidence>
<dbReference type="Gene3D" id="3.30.70.330">
    <property type="match status" value="3"/>
</dbReference>
<proteinExistence type="predicted"/>
<evidence type="ECO:0000256" key="4">
    <source>
        <dbReference type="PROSITE-ProRule" id="PRU00176"/>
    </source>
</evidence>
<dbReference type="CDD" id="cd12285">
    <property type="entry name" value="RRM3_RBM39_like"/>
    <property type="match status" value="1"/>
</dbReference>
<dbReference type="GO" id="GO:0003723">
    <property type="term" value="F:RNA binding"/>
    <property type="evidence" value="ECO:0007669"/>
    <property type="project" value="UniProtKB-UniRule"/>
</dbReference>
<dbReference type="PANTHER" id="PTHR48036">
    <property type="entry name" value="SPLICING FACTOR (PAD-1), PUTATIVE (AFU_ORTHOLOGUE AFUA_1G15810)-RELATED"/>
    <property type="match status" value="1"/>
</dbReference>
<dbReference type="GO" id="GO:0005634">
    <property type="term" value="C:nucleus"/>
    <property type="evidence" value="ECO:0007669"/>
    <property type="project" value="InterPro"/>
</dbReference>
<dbReference type="GO" id="GO:0006397">
    <property type="term" value="P:mRNA processing"/>
    <property type="evidence" value="ECO:0007669"/>
    <property type="project" value="InterPro"/>
</dbReference>
<feature type="domain" description="RRM" evidence="6">
    <location>
        <begin position="102"/>
        <end position="182"/>
    </location>
</feature>
<dbReference type="InterPro" id="IPR012677">
    <property type="entry name" value="Nucleotide-bd_a/b_plait_sf"/>
</dbReference>
<protein>
    <recommendedName>
        <fullName evidence="6">RRM domain-containing protein</fullName>
    </recommendedName>
</protein>
<feature type="compositionally biased region" description="Basic and acidic residues" evidence="5">
    <location>
        <begin position="1"/>
        <end position="44"/>
    </location>
</feature>
<evidence type="ECO:0000313" key="7">
    <source>
        <dbReference type="EMBL" id="KAK1927055.1"/>
    </source>
</evidence>
<organism evidence="7 8">
    <name type="scientific">Papiliotrema laurentii</name>
    <name type="common">Cryptococcus laurentii</name>
    <dbReference type="NCBI Taxonomy" id="5418"/>
    <lineage>
        <taxon>Eukaryota</taxon>
        <taxon>Fungi</taxon>
        <taxon>Dikarya</taxon>
        <taxon>Basidiomycota</taxon>
        <taxon>Agaricomycotina</taxon>
        <taxon>Tremellomycetes</taxon>
        <taxon>Tremellales</taxon>
        <taxon>Rhynchogastremaceae</taxon>
        <taxon>Papiliotrema</taxon>
    </lineage>
</organism>
<dbReference type="SMART" id="SM00360">
    <property type="entry name" value="RRM"/>
    <property type="match status" value="3"/>
</dbReference>
<comment type="caution">
    <text evidence="7">The sequence shown here is derived from an EMBL/GenBank/DDBJ whole genome shotgun (WGS) entry which is preliminary data.</text>
</comment>
<name>A0AAD9FVV6_PAPLA</name>
<dbReference type="AlphaFoldDB" id="A0AAD9FVV6"/>
<reference evidence="7" key="1">
    <citation type="submission" date="2023-02" db="EMBL/GenBank/DDBJ databases">
        <title>Identification and recombinant expression of a fungal hydrolase from Papiliotrema laurentii that hydrolyzes apple cutin and clears colloidal polyester polyurethane.</title>
        <authorList>
            <consortium name="DOE Joint Genome Institute"/>
            <person name="Roman V.A."/>
            <person name="Bojanowski C."/>
            <person name="Crable B.R."/>
            <person name="Wagner D.N."/>
            <person name="Hung C.S."/>
            <person name="Nadeau L.J."/>
            <person name="Schratz L."/>
            <person name="Haridas S."/>
            <person name="Pangilinan J."/>
            <person name="Lipzen A."/>
            <person name="Na H."/>
            <person name="Yan M."/>
            <person name="Ng V."/>
            <person name="Grigoriev I.V."/>
            <person name="Spatafora J.W."/>
            <person name="Barlow D."/>
            <person name="Biffinger J."/>
            <person name="Kelley-Loughnane N."/>
            <person name="Varaljay V.A."/>
            <person name="Crookes-Goodson W.J."/>
        </authorList>
    </citation>
    <scope>NUCLEOTIDE SEQUENCE</scope>
    <source>
        <strain evidence="7">5307AH</strain>
    </source>
</reference>
<sequence>MSREEREAERARRDREMYEERRGHPGPRDGRFPSIDRDERRGSRDLPSPARRMRRTPPPRDIISPRRDSRPRSIPPPPDAPDAAAPQDPAAQLLHEVDSEARSVFVSQLAARLTSQDLGLFFEDKLGRGAVRDARVVMDRVSKRSKGIGYVELDAVELVNRALALSGQVVMGIPISIQLTESEKNRDGVDIASIMAGGRHSQGIPRSSNTSVPNFPPLSTGLQIPPGVDIDRNRYASIPYHRLFVSNLASTLNKEDVTQVFEAFGEIEFVDLHINFNGQSKETAYVQFKDLRAAQMAVDAMNGFELAGRNIKVVAYQERSQIADQIDDARRGPRMDAQARQQLMFKLARQEPDGSSAPTRRHEPPARAQPVEPTKYLVVHPMFNPDKETERNWDLDLAEDVKGEVEAKYGIVKRIKVDKMSAVGLVTIGLEGFPDSQGEVYIEFETIRSADAAAKGLNGRFFSGNKLQTAFISEALFKAHL</sequence>
<gene>
    <name evidence="7" type="ORF">DB88DRAFT_9268</name>
</gene>
<evidence type="ECO:0000256" key="5">
    <source>
        <dbReference type="SAM" id="MobiDB-lite"/>
    </source>
</evidence>
<dbReference type="InterPro" id="IPR035979">
    <property type="entry name" value="RBD_domain_sf"/>
</dbReference>
<dbReference type="EMBL" id="JAODAN010000001">
    <property type="protein sequence ID" value="KAK1927055.1"/>
    <property type="molecule type" value="Genomic_DNA"/>
</dbReference>
<evidence type="ECO:0000256" key="1">
    <source>
        <dbReference type="ARBA" id="ARBA00022553"/>
    </source>
</evidence>
<evidence type="ECO:0000313" key="8">
    <source>
        <dbReference type="Proteomes" id="UP001182556"/>
    </source>
</evidence>
<dbReference type="PROSITE" id="PS50102">
    <property type="entry name" value="RRM"/>
    <property type="match status" value="2"/>
</dbReference>
<keyword evidence="8" id="KW-1185">Reference proteome</keyword>
<feature type="region of interest" description="Disordered" evidence="5">
    <location>
        <begin position="349"/>
        <end position="371"/>
    </location>
</feature>